<feature type="transmembrane region" description="Helical" evidence="1">
    <location>
        <begin position="224"/>
        <end position="251"/>
    </location>
</feature>
<feature type="transmembrane region" description="Helical" evidence="1">
    <location>
        <begin position="60"/>
        <end position="85"/>
    </location>
</feature>
<feature type="transmembrane region" description="Helical" evidence="1">
    <location>
        <begin position="257"/>
        <end position="279"/>
    </location>
</feature>
<feature type="transmembrane region" description="Helical" evidence="1">
    <location>
        <begin position="342"/>
        <end position="362"/>
    </location>
</feature>
<dbReference type="Proteomes" id="UP000813461">
    <property type="component" value="Unassembled WGS sequence"/>
</dbReference>
<gene>
    <name evidence="2" type="ORF">FB567DRAFT_516851</name>
</gene>
<dbReference type="EMBL" id="JAGMVJ010000003">
    <property type="protein sequence ID" value="KAH7092253.1"/>
    <property type="molecule type" value="Genomic_DNA"/>
</dbReference>
<feature type="transmembrane region" description="Helical" evidence="1">
    <location>
        <begin position="191"/>
        <end position="212"/>
    </location>
</feature>
<feature type="transmembrane region" description="Helical" evidence="1">
    <location>
        <begin position="291"/>
        <end position="313"/>
    </location>
</feature>
<keyword evidence="1" id="KW-0472">Membrane</keyword>
<dbReference type="OrthoDB" id="3789878at2759"/>
<proteinExistence type="predicted"/>
<keyword evidence="3" id="KW-1185">Reference proteome</keyword>
<reference evidence="2" key="1">
    <citation type="journal article" date="2021" name="Nat. Commun.">
        <title>Genetic determinants of endophytism in the Arabidopsis root mycobiome.</title>
        <authorList>
            <person name="Mesny F."/>
            <person name="Miyauchi S."/>
            <person name="Thiergart T."/>
            <person name="Pickel B."/>
            <person name="Atanasova L."/>
            <person name="Karlsson M."/>
            <person name="Huettel B."/>
            <person name="Barry K.W."/>
            <person name="Haridas S."/>
            <person name="Chen C."/>
            <person name="Bauer D."/>
            <person name="Andreopoulos W."/>
            <person name="Pangilinan J."/>
            <person name="LaButti K."/>
            <person name="Riley R."/>
            <person name="Lipzen A."/>
            <person name="Clum A."/>
            <person name="Drula E."/>
            <person name="Henrissat B."/>
            <person name="Kohler A."/>
            <person name="Grigoriev I.V."/>
            <person name="Martin F.M."/>
            <person name="Hacquard S."/>
        </authorList>
    </citation>
    <scope>NUCLEOTIDE SEQUENCE</scope>
    <source>
        <strain evidence="2">MPI-SDFR-AT-0120</strain>
    </source>
</reference>
<feature type="transmembrane region" description="Helical" evidence="1">
    <location>
        <begin position="136"/>
        <end position="153"/>
    </location>
</feature>
<evidence type="ECO:0000256" key="1">
    <source>
        <dbReference type="SAM" id="Phobius"/>
    </source>
</evidence>
<feature type="transmembrane region" description="Helical" evidence="1">
    <location>
        <begin position="105"/>
        <end position="124"/>
    </location>
</feature>
<keyword evidence="1" id="KW-1133">Transmembrane helix</keyword>
<comment type="caution">
    <text evidence="2">The sequence shown here is derived from an EMBL/GenBank/DDBJ whole genome shotgun (WGS) entry which is preliminary data.</text>
</comment>
<keyword evidence="1" id="KW-0812">Transmembrane</keyword>
<name>A0A8K0W2J9_9PLEO</name>
<evidence type="ECO:0000313" key="2">
    <source>
        <dbReference type="EMBL" id="KAH7092253.1"/>
    </source>
</evidence>
<evidence type="ECO:0000313" key="3">
    <source>
        <dbReference type="Proteomes" id="UP000813461"/>
    </source>
</evidence>
<feature type="transmembrane region" description="Helical" evidence="1">
    <location>
        <begin position="18"/>
        <end position="39"/>
    </location>
</feature>
<organism evidence="2 3">
    <name type="scientific">Paraphoma chrysanthemicola</name>
    <dbReference type="NCBI Taxonomy" id="798071"/>
    <lineage>
        <taxon>Eukaryota</taxon>
        <taxon>Fungi</taxon>
        <taxon>Dikarya</taxon>
        <taxon>Ascomycota</taxon>
        <taxon>Pezizomycotina</taxon>
        <taxon>Dothideomycetes</taxon>
        <taxon>Pleosporomycetidae</taxon>
        <taxon>Pleosporales</taxon>
        <taxon>Pleosporineae</taxon>
        <taxon>Phaeosphaeriaceae</taxon>
        <taxon>Paraphoma</taxon>
    </lineage>
</organism>
<accession>A0A8K0W2J9</accession>
<protein>
    <submittedName>
        <fullName evidence="2">Uncharacterized protein</fullName>
    </submittedName>
</protein>
<sequence length="379" mass="43366">MQGPKDTPLSSQVKWQTAFWALITIATNVMTQPSGRLLFSKSRYRLYLRSSPIICALDAIYFLVRILISPFLLGITVRQAIRLITRERYNKDMVEELQSLKKQTWLRWIFFLVGTLGPVVKLAAMQGVPWTKTWGMMFLGAFVVFEGMVFVSAKDIYLKEEGYPTEQKGNAALLPRFVQRDANSFYDTERILFSTGIIIHCMVLIWAAIDIWRLRGGALDQVGSVILILFILFLIFVHLIGILLTFVAFIFCMREGPWILAMVCFLSCGYVGKLLSMFVEIIGWVPSRVWYDFLVFLGICGSISVLWCCTYMLCMHFPRLGMVLLVIPFSADISPGKIDEQAFGALIFFLVNFLVCFLWYWLRYNPEGTGLPDWTGLFG</sequence>
<dbReference type="AlphaFoldDB" id="A0A8K0W2J9"/>